<proteinExistence type="predicted"/>
<organism evidence="1 2">
    <name type="scientific">Astathelohania contejeani</name>
    <dbReference type="NCBI Taxonomy" id="164912"/>
    <lineage>
        <taxon>Eukaryota</taxon>
        <taxon>Fungi</taxon>
        <taxon>Fungi incertae sedis</taxon>
        <taxon>Microsporidia</taxon>
        <taxon>Astathelohaniidae</taxon>
        <taxon>Astathelohania</taxon>
    </lineage>
</organism>
<name>A0ABQ7HV31_9MICR</name>
<protein>
    <submittedName>
        <fullName evidence="1">Uncharacterized protein</fullName>
    </submittedName>
</protein>
<feature type="non-terminal residue" evidence="1">
    <location>
        <position position="1"/>
    </location>
</feature>
<dbReference type="EMBL" id="SBIQ01000702">
    <property type="protein sequence ID" value="KAF7673142.1"/>
    <property type="molecule type" value="Genomic_DNA"/>
</dbReference>
<keyword evidence="2" id="KW-1185">Reference proteome</keyword>
<gene>
    <name evidence="1" type="ORF">TCON_2761</name>
</gene>
<dbReference type="Proteomes" id="UP001516464">
    <property type="component" value="Unassembled WGS sequence"/>
</dbReference>
<reference evidence="1 2" key="1">
    <citation type="submission" date="2019-01" db="EMBL/GenBank/DDBJ databases">
        <title>Genomes sequencing and comparative genomics of infectious freshwater microsporidia, Cucumispora dikerogammari and Thelohania contejeani.</title>
        <authorList>
            <person name="Cormier A."/>
            <person name="Giraud I."/>
            <person name="Wattier R."/>
            <person name="Teixeira M."/>
            <person name="Grandjean F."/>
            <person name="Rigaud T."/>
            <person name="Cordaux R."/>
        </authorList>
    </citation>
    <scope>NUCLEOTIDE SEQUENCE [LARGE SCALE GENOMIC DNA]</scope>
    <source>
        <strain evidence="1">T1</strain>
        <tissue evidence="1">Spores</tissue>
    </source>
</reference>
<comment type="caution">
    <text evidence="1">The sequence shown here is derived from an EMBL/GenBank/DDBJ whole genome shotgun (WGS) entry which is preliminary data.</text>
</comment>
<evidence type="ECO:0000313" key="2">
    <source>
        <dbReference type="Proteomes" id="UP001516464"/>
    </source>
</evidence>
<accession>A0ABQ7HV31</accession>
<sequence>SNYIYSPSRIASFRLFATLIKEIDISFKTTINNIHDKTSIKNSSVYEIAHTYISESLKSNIFNLKNLFHSNKDQMVITKIIEIISRYMCLTFLVYTKGNLNDLYGLLNVNKKKFSCVCQADHNSITGIKNKNSLANIISKYNKNLKGITKDCIGYKNKEESIIGLNKMELQRISRLLVDNDKIPGENMIRIMFTVFPKNIFDLNEIINFSVKWAPRLSNIFQNKTESKDDYDIIGYNFVCNTMSLDSIAQQTLKYFESINNTNRNIMVLKINPDGNLIGHVMKNILKREQDKLFSEIQLSPSSDKKKLSEYKNLEYSHIKNQKEKNSNKIIMRDNFVKNESIDQEINISQSTIINDFIKKDIKIIKHVLKNLIQENVDNQLYVVVSQKHSKDNLKKYIAVTLSSFMRQSEDSFNKTCEISYKALINNIEIYKKSIMEYFKDEKSSVMIFDGDNINDEKINKIILGKLNK</sequence>
<evidence type="ECO:0000313" key="1">
    <source>
        <dbReference type="EMBL" id="KAF7673142.1"/>
    </source>
</evidence>